<sequence>MEPLFTYVAANPELVCGIVLSTRPHKVSPCSSSSSSSSSPSSSSFGCPFKYLTDSDPRCFHIHQSN</sequence>
<evidence type="ECO:0000313" key="3">
    <source>
        <dbReference type="Proteomes" id="UP001151532"/>
    </source>
</evidence>
<reference evidence="2" key="2">
    <citation type="journal article" date="2023" name="Int. J. Mol. Sci.">
        <title>De Novo Assembly and Annotation of 11 Diverse Shrub Willow (Salix) Genomes Reveals Novel Gene Organization in Sex-Linked Regions.</title>
        <authorList>
            <person name="Hyden B."/>
            <person name="Feng K."/>
            <person name="Yates T.B."/>
            <person name="Jawdy S."/>
            <person name="Cereghino C."/>
            <person name="Smart L.B."/>
            <person name="Muchero W."/>
        </authorList>
    </citation>
    <scope>NUCLEOTIDE SEQUENCE</scope>
    <source>
        <tissue evidence="2">Shoot tip</tissue>
    </source>
</reference>
<dbReference type="EMBL" id="JAPFFK010000017">
    <property type="protein sequence ID" value="KAJ6698953.1"/>
    <property type="molecule type" value="Genomic_DNA"/>
</dbReference>
<accession>A0A9Q0Q2S1</accession>
<dbReference type="Proteomes" id="UP001151532">
    <property type="component" value="Chromosome 6"/>
</dbReference>
<feature type="compositionally biased region" description="Low complexity" evidence="1">
    <location>
        <begin position="28"/>
        <end position="44"/>
    </location>
</feature>
<feature type="region of interest" description="Disordered" evidence="1">
    <location>
        <begin position="24"/>
        <end position="45"/>
    </location>
</feature>
<gene>
    <name evidence="2" type="ORF">OIU79_012267</name>
</gene>
<evidence type="ECO:0000256" key="1">
    <source>
        <dbReference type="SAM" id="MobiDB-lite"/>
    </source>
</evidence>
<evidence type="ECO:0000313" key="2">
    <source>
        <dbReference type="EMBL" id="KAJ6698953.1"/>
    </source>
</evidence>
<name>A0A9Q0Q2S1_SALPP</name>
<protein>
    <submittedName>
        <fullName evidence="2">Uncharacterized protein</fullName>
    </submittedName>
</protein>
<keyword evidence="3" id="KW-1185">Reference proteome</keyword>
<organism evidence="2 3">
    <name type="scientific">Salix purpurea</name>
    <name type="common">Purple osier willow</name>
    <dbReference type="NCBI Taxonomy" id="77065"/>
    <lineage>
        <taxon>Eukaryota</taxon>
        <taxon>Viridiplantae</taxon>
        <taxon>Streptophyta</taxon>
        <taxon>Embryophyta</taxon>
        <taxon>Tracheophyta</taxon>
        <taxon>Spermatophyta</taxon>
        <taxon>Magnoliopsida</taxon>
        <taxon>eudicotyledons</taxon>
        <taxon>Gunneridae</taxon>
        <taxon>Pentapetalae</taxon>
        <taxon>rosids</taxon>
        <taxon>fabids</taxon>
        <taxon>Malpighiales</taxon>
        <taxon>Salicaceae</taxon>
        <taxon>Saliceae</taxon>
        <taxon>Salix</taxon>
    </lineage>
</organism>
<reference evidence="2" key="1">
    <citation type="submission" date="2022-11" db="EMBL/GenBank/DDBJ databases">
        <authorList>
            <person name="Hyden B.L."/>
            <person name="Feng K."/>
            <person name="Yates T."/>
            <person name="Jawdy S."/>
            <person name="Smart L.B."/>
            <person name="Muchero W."/>
        </authorList>
    </citation>
    <scope>NUCLEOTIDE SEQUENCE</scope>
    <source>
        <tissue evidence="2">Shoot tip</tissue>
    </source>
</reference>
<comment type="caution">
    <text evidence="2">The sequence shown here is derived from an EMBL/GenBank/DDBJ whole genome shotgun (WGS) entry which is preliminary data.</text>
</comment>
<proteinExistence type="predicted"/>
<dbReference type="AlphaFoldDB" id="A0A9Q0Q2S1"/>